<organism evidence="2 3">
    <name type="scientific">Caerostris extrusa</name>
    <name type="common">Bark spider</name>
    <name type="synonym">Caerostris bankana</name>
    <dbReference type="NCBI Taxonomy" id="172846"/>
    <lineage>
        <taxon>Eukaryota</taxon>
        <taxon>Metazoa</taxon>
        <taxon>Ecdysozoa</taxon>
        <taxon>Arthropoda</taxon>
        <taxon>Chelicerata</taxon>
        <taxon>Arachnida</taxon>
        <taxon>Araneae</taxon>
        <taxon>Araneomorphae</taxon>
        <taxon>Entelegynae</taxon>
        <taxon>Araneoidea</taxon>
        <taxon>Araneidae</taxon>
        <taxon>Caerostris</taxon>
    </lineage>
</organism>
<evidence type="ECO:0000256" key="1">
    <source>
        <dbReference type="SAM" id="MobiDB-lite"/>
    </source>
</evidence>
<sequence length="137" mass="14757">MTIEITLYIQIIILRPLNHPVCPNHCSMTIESPLTNAGLNFPKCPPPARGGAVTPPGRNKNLSRILKDPVDSVTIQFLATTPPKWSCQSPGLPAGSSGEMPDHSMPFSRIGYESGKWRTFTFSDNGSIISPTPGVEG</sequence>
<dbReference type="Proteomes" id="UP001054945">
    <property type="component" value="Unassembled WGS sequence"/>
</dbReference>
<reference evidence="2 3" key="1">
    <citation type="submission" date="2021-06" db="EMBL/GenBank/DDBJ databases">
        <title>Caerostris extrusa draft genome.</title>
        <authorList>
            <person name="Kono N."/>
            <person name="Arakawa K."/>
        </authorList>
    </citation>
    <scope>NUCLEOTIDE SEQUENCE [LARGE SCALE GENOMIC DNA]</scope>
</reference>
<keyword evidence="3" id="KW-1185">Reference proteome</keyword>
<proteinExistence type="predicted"/>
<accession>A0AAV4PJ07</accession>
<gene>
    <name evidence="2" type="ORF">CEXT_452641</name>
</gene>
<evidence type="ECO:0000313" key="3">
    <source>
        <dbReference type="Proteomes" id="UP001054945"/>
    </source>
</evidence>
<feature type="region of interest" description="Disordered" evidence="1">
    <location>
        <begin position="86"/>
        <end position="107"/>
    </location>
</feature>
<comment type="caution">
    <text evidence="2">The sequence shown here is derived from an EMBL/GenBank/DDBJ whole genome shotgun (WGS) entry which is preliminary data.</text>
</comment>
<dbReference type="AlphaFoldDB" id="A0AAV4PJ07"/>
<dbReference type="EMBL" id="BPLR01004607">
    <property type="protein sequence ID" value="GIX96093.1"/>
    <property type="molecule type" value="Genomic_DNA"/>
</dbReference>
<evidence type="ECO:0000313" key="2">
    <source>
        <dbReference type="EMBL" id="GIX96093.1"/>
    </source>
</evidence>
<name>A0AAV4PJ07_CAEEX</name>
<protein>
    <submittedName>
        <fullName evidence="2">Uncharacterized protein</fullName>
    </submittedName>
</protein>